<dbReference type="Proteomes" id="UP000268094">
    <property type="component" value="Unassembled WGS sequence"/>
</dbReference>
<dbReference type="Pfam" id="PF08786">
    <property type="entry name" value="DcrB"/>
    <property type="match status" value="1"/>
</dbReference>
<comment type="caution">
    <text evidence="1">The sequence shown here is derived from an EMBL/GenBank/DDBJ whole genome shotgun (WGS) entry which is preliminary data.</text>
</comment>
<protein>
    <submittedName>
        <fullName evidence="1">DUF1795 domain-containing protein</fullName>
    </submittedName>
</protein>
<gene>
    <name evidence="1" type="ORF">D7V88_40790</name>
</gene>
<dbReference type="InterPro" id="IPR014894">
    <property type="entry name" value="DcrB/EagT6"/>
</dbReference>
<organism evidence="1 2">
    <name type="scientific">Corallococcus terminator</name>
    <dbReference type="NCBI Taxonomy" id="2316733"/>
    <lineage>
        <taxon>Bacteria</taxon>
        <taxon>Pseudomonadati</taxon>
        <taxon>Myxococcota</taxon>
        <taxon>Myxococcia</taxon>
        <taxon>Myxococcales</taxon>
        <taxon>Cystobacterineae</taxon>
        <taxon>Myxococcaceae</taxon>
        <taxon>Corallococcus</taxon>
    </lineage>
</organism>
<reference evidence="2" key="1">
    <citation type="submission" date="2018-09" db="EMBL/GenBank/DDBJ databases">
        <authorList>
            <person name="Livingstone P.G."/>
            <person name="Whitworth D.E."/>
        </authorList>
    </citation>
    <scope>NUCLEOTIDE SEQUENCE [LARGE SCALE GENOMIC DNA]</scope>
    <source>
        <strain evidence="2">CA054A</strain>
    </source>
</reference>
<dbReference type="InterPro" id="IPR016123">
    <property type="entry name" value="Mog1/PsbP_a/b/a-sand"/>
</dbReference>
<proteinExistence type="predicted"/>
<dbReference type="AlphaFoldDB" id="A0A3A8HAG0"/>
<name>A0A3A8HAG0_9BACT</name>
<evidence type="ECO:0000313" key="1">
    <source>
        <dbReference type="EMBL" id="RKG68152.1"/>
    </source>
</evidence>
<accession>A0A3A8HAG0</accession>
<evidence type="ECO:0000313" key="2">
    <source>
        <dbReference type="Proteomes" id="UP000268094"/>
    </source>
</evidence>
<dbReference type="RefSeq" id="WP_120545863.1">
    <property type="nucleotide sequence ID" value="NZ_RAVZ01000617.1"/>
</dbReference>
<dbReference type="OrthoDB" id="5519963at2"/>
<dbReference type="Gene3D" id="3.40.1000.10">
    <property type="entry name" value="Mog1/PsbP, alpha/beta/alpha sandwich"/>
    <property type="match status" value="1"/>
</dbReference>
<dbReference type="EMBL" id="RAVZ01000617">
    <property type="protein sequence ID" value="RKG68152.1"/>
    <property type="molecule type" value="Genomic_DNA"/>
</dbReference>
<dbReference type="SUPFAM" id="SSF55724">
    <property type="entry name" value="Mog1p/PsbP-like"/>
    <property type="match status" value="1"/>
</dbReference>
<keyword evidence="2" id="KW-1185">Reference proteome</keyword>
<sequence>MAPPRSIRHGPLRVALPDGWFDASQVVAVGPEEDGFRSNLVVSLEPAVPGESLGQFAARMLEGMRSAQDFRQVSETPATFGANSGVLREYTFRMESLLLAQLQFYVLREQVGFTFTYTQLASRLAATRSVAESLLASVTLDSTAELALRPTLLRA</sequence>